<dbReference type="AlphaFoldDB" id="A0A1W2E1Y7"/>
<dbReference type="Pfam" id="PF16344">
    <property type="entry name" value="FecR_C"/>
    <property type="match status" value="1"/>
</dbReference>
<dbReference type="GO" id="GO:0016989">
    <property type="term" value="F:sigma factor antagonist activity"/>
    <property type="evidence" value="ECO:0007669"/>
    <property type="project" value="TreeGrafter"/>
</dbReference>
<name>A0A1W2E1Y7_9SPHI</name>
<evidence type="ECO:0000313" key="5">
    <source>
        <dbReference type="Proteomes" id="UP000192678"/>
    </source>
</evidence>
<reference evidence="4 5" key="1">
    <citation type="submission" date="2017-04" db="EMBL/GenBank/DDBJ databases">
        <authorList>
            <person name="Afonso C.L."/>
            <person name="Miller P.J."/>
            <person name="Scott M.A."/>
            <person name="Spackman E."/>
            <person name="Goraichik I."/>
            <person name="Dimitrov K.M."/>
            <person name="Suarez D.L."/>
            <person name="Swayne D.E."/>
        </authorList>
    </citation>
    <scope>NUCLEOTIDE SEQUENCE [LARGE SCALE GENOMIC DNA]</scope>
    <source>
        <strain evidence="4 5">DSM 19625</strain>
    </source>
</reference>
<proteinExistence type="predicted"/>
<evidence type="ECO:0000256" key="1">
    <source>
        <dbReference type="SAM" id="Phobius"/>
    </source>
</evidence>
<keyword evidence="1" id="KW-0472">Membrane</keyword>
<feature type="domain" description="FecR protein" evidence="2">
    <location>
        <begin position="168"/>
        <end position="271"/>
    </location>
</feature>
<keyword evidence="1" id="KW-1133">Transmembrane helix</keyword>
<dbReference type="EMBL" id="FWYB01000009">
    <property type="protein sequence ID" value="SMD03844.1"/>
    <property type="molecule type" value="Genomic_DNA"/>
</dbReference>
<dbReference type="STRING" id="475255.SAMN04488101_109137"/>
<accession>A0A1W2E1Y7</accession>
<dbReference type="PANTHER" id="PTHR30273">
    <property type="entry name" value="PERIPLASMIC SIGNAL SENSOR AND SIGMA FACTOR ACTIVATOR FECR-RELATED"/>
    <property type="match status" value="1"/>
</dbReference>
<dbReference type="InterPro" id="IPR006860">
    <property type="entry name" value="FecR"/>
</dbReference>
<keyword evidence="1" id="KW-0812">Transmembrane</keyword>
<dbReference type="PANTHER" id="PTHR30273:SF2">
    <property type="entry name" value="PROTEIN FECR"/>
    <property type="match status" value="1"/>
</dbReference>
<dbReference type="InterPro" id="IPR032508">
    <property type="entry name" value="FecR_C"/>
</dbReference>
<evidence type="ECO:0000313" key="4">
    <source>
        <dbReference type="EMBL" id="SMD03844.1"/>
    </source>
</evidence>
<evidence type="ECO:0000259" key="3">
    <source>
        <dbReference type="Pfam" id="PF16344"/>
    </source>
</evidence>
<dbReference type="Gene3D" id="3.55.50.30">
    <property type="match status" value="1"/>
</dbReference>
<dbReference type="RefSeq" id="WP_084290626.1">
    <property type="nucleotide sequence ID" value="NZ_FWYB01000009.1"/>
</dbReference>
<keyword evidence="5" id="KW-1185">Reference proteome</keyword>
<dbReference type="OrthoDB" id="1099963at2"/>
<evidence type="ECO:0000259" key="2">
    <source>
        <dbReference type="Pfam" id="PF04773"/>
    </source>
</evidence>
<sequence>MAKDPGELLDKYNAGLCSEEEKVIVESWYLKLSSAVAEDLDMASVKRTKEAAWKALSANQPVAKKKPLNFWLGAAVLLIMGSIGIFYFSLPKTQPAVIRTAKNNDVAPGGNKAILTLADGSKISLTDASRGEIVKQGGLSIQKTADGKLVYTVVASDKGGKEALSFNTIETPKGGQYQINLPDGTKVWLNSASSLRYPIKFTGDRVVELMGEGYFEVAKQKVKGHISGATNVPFIVKTPGQEVEVLGTHFNINSYKEEEGIKTTLLEGIVRVIPSDVKEKEHSKLLKPGEQALLNEHAIKVQTVDTEAIIAWKNGDFAFKGDNLKSIMNRVARWYDVEVVYKGNFDHLKFGGYISRSKNISEVLNIMESTGKVHFTIDGKKITVLNKK</sequence>
<organism evidence="4 5">
    <name type="scientific">Pedobacter nyackensis</name>
    <dbReference type="NCBI Taxonomy" id="475255"/>
    <lineage>
        <taxon>Bacteria</taxon>
        <taxon>Pseudomonadati</taxon>
        <taxon>Bacteroidota</taxon>
        <taxon>Sphingobacteriia</taxon>
        <taxon>Sphingobacteriales</taxon>
        <taxon>Sphingobacteriaceae</taxon>
        <taxon>Pedobacter</taxon>
    </lineage>
</organism>
<protein>
    <submittedName>
        <fullName evidence="4">FecR family protein</fullName>
    </submittedName>
</protein>
<feature type="domain" description="Protein FecR C-terminal" evidence="3">
    <location>
        <begin position="317"/>
        <end position="384"/>
    </location>
</feature>
<feature type="transmembrane region" description="Helical" evidence="1">
    <location>
        <begin position="70"/>
        <end position="90"/>
    </location>
</feature>
<dbReference type="Gene3D" id="2.60.120.1440">
    <property type="match status" value="1"/>
</dbReference>
<dbReference type="Pfam" id="PF04773">
    <property type="entry name" value="FecR"/>
    <property type="match status" value="1"/>
</dbReference>
<dbReference type="InterPro" id="IPR012373">
    <property type="entry name" value="Ferrdict_sens_TM"/>
</dbReference>
<gene>
    <name evidence="4" type="ORF">SAMN04488101_109137</name>
</gene>
<dbReference type="Proteomes" id="UP000192678">
    <property type="component" value="Unassembled WGS sequence"/>
</dbReference>